<dbReference type="SFLD" id="SFLDG01129">
    <property type="entry name" value="C1.5:_HAD__Beta-PGM__Phosphata"/>
    <property type="match status" value="1"/>
</dbReference>
<dbReference type="InterPro" id="IPR023214">
    <property type="entry name" value="HAD_sf"/>
</dbReference>
<dbReference type="NCBIfam" id="TIGR01685">
    <property type="entry name" value="MDP-1"/>
    <property type="match status" value="1"/>
</dbReference>
<dbReference type="SUPFAM" id="SSF56784">
    <property type="entry name" value="HAD-like"/>
    <property type="match status" value="1"/>
</dbReference>
<evidence type="ECO:0000313" key="2">
    <source>
        <dbReference type="Proteomes" id="UP001222932"/>
    </source>
</evidence>
<proteinExistence type="predicted"/>
<accession>A0AAD3TWC8</accession>
<dbReference type="GO" id="GO:0003993">
    <property type="term" value="F:acid phosphatase activity"/>
    <property type="evidence" value="ECO:0007669"/>
    <property type="project" value="TreeGrafter"/>
</dbReference>
<dbReference type="InterPro" id="IPR035679">
    <property type="entry name" value="MDP-1_euk"/>
</dbReference>
<sequence>MPRQRPETAAPSPPPEGWQVLSADAPNAYPLAVVFDLDYTIWDLWIDTHITPPLKRKGDELNHLTDRCGTALSLFPEVPALLAELKVRRIHIAAASRTHTPELAREALSLLLVAGADGTVRAQTYFNTMEIYPGSKLRHFREIHRATGIPYEQMLFFDDEHRNFEVERLGVTMVLVRDGMDWAAWREGVNKWRGRRGIKVGRDGRD</sequence>
<dbReference type="Gene3D" id="3.40.50.1000">
    <property type="entry name" value="HAD superfamily/HAD-like"/>
    <property type="match status" value="1"/>
</dbReference>
<dbReference type="NCBIfam" id="TIGR01681">
    <property type="entry name" value="HAD-SF-IIIC"/>
    <property type="match status" value="1"/>
</dbReference>
<organism evidence="1 2">
    <name type="scientific">Cutaneotrichosporon spelunceum</name>
    <dbReference type="NCBI Taxonomy" id="1672016"/>
    <lineage>
        <taxon>Eukaryota</taxon>
        <taxon>Fungi</taxon>
        <taxon>Dikarya</taxon>
        <taxon>Basidiomycota</taxon>
        <taxon>Agaricomycotina</taxon>
        <taxon>Tremellomycetes</taxon>
        <taxon>Trichosporonales</taxon>
        <taxon>Trichosporonaceae</taxon>
        <taxon>Cutaneotrichosporon</taxon>
    </lineage>
</organism>
<dbReference type="InterPro" id="IPR010036">
    <property type="entry name" value="MDP_1_eu_arc"/>
</dbReference>
<comment type="caution">
    <text evidence="1">The sequence shown here is derived from an EMBL/GenBank/DDBJ whole genome shotgun (WGS) entry which is preliminary data.</text>
</comment>
<dbReference type="EMBL" id="BTCM01000004">
    <property type="protein sequence ID" value="GMK57642.1"/>
    <property type="molecule type" value="Genomic_DNA"/>
</dbReference>
<keyword evidence="2" id="KW-1185">Reference proteome</keyword>
<protein>
    <recommendedName>
        <fullName evidence="3">Magnesium-dependent phosphatase-1</fullName>
    </recommendedName>
</protein>
<dbReference type="SFLD" id="SFLDS00003">
    <property type="entry name" value="Haloacid_Dehalogenase"/>
    <property type="match status" value="1"/>
</dbReference>
<dbReference type="Proteomes" id="UP001222932">
    <property type="component" value="Unassembled WGS sequence"/>
</dbReference>
<dbReference type="CDD" id="cd07501">
    <property type="entry name" value="HAD_MDP-1_like"/>
    <property type="match status" value="1"/>
</dbReference>
<dbReference type="InterPro" id="IPR010033">
    <property type="entry name" value="HAD_SF_ppase_IIIC"/>
</dbReference>
<evidence type="ECO:0000313" key="1">
    <source>
        <dbReference type="EMBL" id="GMK57642.1"/>
    </source>
</evidence>
<dbReference type="InterPro" id="IPR036412">
    <property type="entry name" value="HAD-like_sf"/>
</dbReference>
<dbReference type="AlphaFoldDB" id="A0AAD3TWC8"/>
<gene>
    <name evidence="1" type="ORF">CspeluHIS016_0404760</name>
</gene>
<reference evidence="1" key="1">
    <citation type="journal article" date="2023" name="BMC Genomics">
        <title>Chromosome-level genome assemblies of Cutaneotrichosporon spp. (Trichosporonales, Basidiomycota) reveal imbalanced evolution between nucleotide sequences and chromosome synteny.</title>
        <authorList>
            <person name="Kobayashi Y."/>
            <person name="Kayamori A."/>
            <person name="Aoki K."/>
            <person name="Shiwa Y."/>
            <person name="Matsutani M."/>
            <person name="Fujita N."/>
            <person name="Sugita T."/>
            <person name="Iwasaki W."/>
            <person name="Tanaka N."/>
            <person name="Takashima M."/>
        </authorList>
    </citation>
    <scope>NUCLEOTIDE SEQUENCE</scope>
    <source>
        <strain evidence="1">HIS016</strain>
    </source>
</reference>
<dbReference type="PANTHER" id="PTHR17901:SF14">
    <property type="entry name" value="MAGNESIUM-DEPENDENT PHOSPHATASE 1"/>
    <property type="match status" value="1"/>
</dbReference>
<dbReference type="SFLD" id="SFLDG01131">
    <property type="entry name" value="C1.5.2:_MDP_Like"/>
    <property type="match status" value="1"/>
</dbReference>
<dbReference type="PANTHER" id="PTHR17901">
    <property type="entry name" value="MAGNESIUM-DEPENDENT PHOSPHATASE 1 MDP1"/>
    <property type="match status" value="1"/>
</dbReference>
<reference evidence="1" key="2">
    <citation type="submission" date="2023-06" db="EMBL/GenBank/DDBJ databases">
        <authorList>
            <person name="Kobayashi Y."/>
            <person name="Kayamori A."/>
            <person name="Aoki K."/>
            <person name="Shiwa Y."/>
            <person name="Fujita N."/>
            <person name="Sugita T."/>
            <person name="Iwasaki W."/>
            <person name="Tanaka N."/>
            <person name="Takashima M."/>
        </authorList>
    </citation>
    <scope>NUCLEOTIDE SEQUENCE</scope>
    <source>
        <strain evidence="1">HIS016</strain>
    </source>
</reference>
<name>A0AAD3TWC8_9TREE</name>
<dbReference type="Pfam" id="PF12689">
    <property type="entry name" value="Acid_PPase"/>
    <property type="match status" value="1"/>
</dbReference>
<evidence type="ECO:0008006" key="3">
    <source>
        <dbReference type="Google" id="ProtNLM"/>
    </source>
</evidence>